<feature type="compositionally biased region" description="Basic and acidic residues" evidence="1">
    <location>
        <begin position="365"/>
        <end position="374"/>
    </location>
</feature>
<gene>
    <name evidence="2" type="ORF">WN944_008728</name>
</gene>
<feature type="compositionally biased region" description="Polar residues" evidence="1">
    <location>
        <begin position="116"/>
        <end position="137"/>
    </location>
</feature>
<dbReference type="AlphaFoldDB" id="A0AAP0QRG8"/>
<proteinExistence type="predicted"/>
<feature type="compositionally biased region" description="Polar residues" evidence="1">
    <location>
        <begin position="209"/>
        <end position="235"/>
    </location>
</feature>
<feature type="compositionally biased region" description="Polar residues" evidence="1">
    <location>
        <begin position="90"/>
        <end position="107"/>
    </location>
</feature>
<feature type="compositionally biased region" description="Low complexity" evidence="1">
    <location>
        <begin position="138"/>
        <end position="152"/>
    </location>
</feature>
<organism evidence="2 3">
    <name type="scientific">Citrus x changshan-huyou</name>
    <dbReference type="NCBI Taxonomy" id="2935761"/>
    <lineage>
        <taxon>Eukaryota</taxon>
        <taxon>Viridiplantae</taxon>
        <taxon>Streptophyta</taxon>
        <taxon>Embryophyta</taxon>
        <taxon>Tracheophyta</taxon>
        <taxon>Spermatophyta</taxon>
        <taxon>Magnoliopsida</taxon>
        <taxon>eudicotyledons</taxon>
        <taxon>Gunneridae</taxon>
        <taxon>Pentapetalae</taxon>
        <taxon>rosids</taxon>
        <taxon>malvids</taxon>
        <taxon>Sapindales</taxon>
        <taxon>Rutaceae</taxon>
        <taxon>Aurantioideae</taxon>
        <taxon>Citrus</taxon>
    </lineage>
</organism>
<feature type="compositionally biased region" description="Polar residues" evidence="1">
    <location>
        <begin position="274"/>
        <end position="300"/>
    </location>
</feature>
<accession>A0AAP0QRG8</accession>
<feature type="compositionally biased region" description="Low complexity" evidence="1">
    <location>
        <begin position="35"/>
        <end position="50"/>
    </location>
</feature>
<evidence type="ECO:0008006" key="4">
    <source>
        <dbReference type="Google" id="ProtNLM"/>
    </source>
</evidence>
<dbReference type="PANTHER" id="PTHR33472">
    <property type="entry name" value="OS01G0106600 PROTEIN"/>
    <property type="match status" value="1"/>
</dbReference>
<evidence type="ECO:0000313" key="3">
    <source>
        <dbReference type="Proteomes" id="UP001428341"/>
    </source>
</evidence>
<evidence type="ECO:0000256" key="1">
    <source>
        <dbReference type="SAM" id="MobiDB-lite"/>
    </source>
</evidence>
<feature type="region of interest" description="Disordered" evidence="1">
    <location>
        <begin position="1"/>
        <end position="374"/>
    </location>
</feature>
<reference evidence="2 3" key="1">
    <citation type="submission" date="2024-05" db="EMBL/GenBank/DDBJ databases">
        <title>Haplotype-resolved chromosome-level genome assembly of Huyou (Citrus changshanensis).</title>
        <authorList>
            <person name="Miao C."/>
            <person name="Chen W."/>
            <person name="Wu Y."/>
            <person name="Wang L."/>
            <person name="Zhao S."/>
            <person name="Grierson D."/>
            <person name="Xu C."/>
            <person name="Chen K."/>
        </authorList>
    </citation>
    <scope>NUCLEOTIDE SEQUENCE [LARGE SCALE GENOMIC DNA]</scope>
    <source>
        <strain evidence="2">01-14</strain>
        <tissue evidence="2">Leaf</tissue>
    </source>
</reference>
<name>A0AAP0QRG8_9ROSI</name>
<feature type="region of interest" description="Disordered" evidence="1">
    <location>
        <begin position="521"/>
        <end position="569"/>
    </location>
</feature>
<keyword evidence="3" id="KW-1185">Reference proteome</keyword>
<feature type="compositionally biased region" description="Polar residues" evidence="1">
    <location>
        <begin position="316"/>
        <end position="329"/>
    </location>
</feature>
<dbReference type="PANTHER" id="PTHR33472:SF24">
    <property type="entry name" value="VEGETATIVE CELL WALL PROTEIN GP1-LIKE"/>
    <property type="match status" value="1"/>
</dbReference>
<dbReference type="EMBL" id="JBCGBO010000003">
    <property type="protein sequence ID" value="KAK9216718.1"/>
    <property type="molecule type" value="Genomic_DNA"/>
</dbReference>
<evidence type="ECO:0000313" key="2">
    <source>
        <dbReference type="EMBL" id="KAK9216718.1"/>
    </source>
</evidence>
<comment type="caution">
    <text evidence="2">The sequence shown here is derived from an EMBL/GenBank/DDBJ whole genome shotgun (WGS) entry which is preliminary data.</text>
</comment>
<feature type="compositionally biased region" description="Polar residues" evidence="1">
    <location>
        <begin position="179"/>
        <end position="191"/>
    </location>
</feature>
<feature type="compositionally biased region" description="Pro residues" evidence="1">
    <location>
        <begin position="20"/>
        <end position="34"/>
    </location>
</feature>
<dbReference type="Proteomes" id="UP001428341">
    <property type="component" value="Unassembled WGS sequence"/>
</dbReference>
<sequence>MADQRQPFRFRLPWLSTMSAPPPRPTPEPQPSRPTPEIQAPAQPTITTPIQRPPFRPAGIAPAQPPPQAQTTIKTEPQPPPPSGAATESRVASQPTSPPRATTQTRAASVPPPESRVTSQPASPSRARTQTPVASQIRSPSRPAPQARAASVPPSPPRTAWTQPGIQAAAEPRSPSRLGPQSTGQTSSRSPSPMGKATKVRPTAGAVSQLPSPQKQSEPSTKETSQPPLNITHPLSSYSEEKETKETSQPPLTSTHPLSSLSPEKESKPAASKQLLQEPQPKTQIKSEIDSESQYRTGGETTFKPDTTAAQTTQASDLGTTIPPTSSVTPGAPVAREKLPLTESEKKIEGVERKKDMQQIVNEAKPQDGKEVARELVKDEKTNGSADEQMPRTISELLTAASGLETRSKELFGAKIQTEERKQEKHEIFERKKPQSTPESEEKHIKTVSSTHAKDRNIIGNHQKPGVSNGDRTPLHKEIKEDISKFVHKLAIGHSKQPVDDRPVSIITVAGENRGASMQLGAESAKKGGSVPIHRGYKLKSDEIAETTTDGEESSKGRSPRDPTTKNNQATTAYINSNIQSINNSIMFNSSVNERNPGVHLVFSHNLAEPTKPATKPETLETHGHEAKVTITPSEKLTYQPTVRRRCLRGLFMEPSDSDPDNPEKPRRHGCLYNCGEKSKDKDIRVL</sequence>
<feature type="compositionally biased region" description="Low complexity" evidence="1">
    <location>
        <begin position="247"/>
        <end position="262"/>
    </location>
</feature>
<feature type="compositionally biased region" description="Basic and acidic residues" evidence="1">
    <location>
        <begin position="553"/>
        <end position="564"/>
    </location>
</feature>
<feature type="compositionally biased region" description="Basic and acidic residues" evidence="1">
    <location>
        <begin position="413"/>
        <end position="433"/>
    </location>
</feature>
<protein>
    <recommendedName>
        <fullName evidence="4">Proteoglycan 4-like</fullName>
    </recommendedName>
</protein>
<feature type="region of interest" description="Disordered" evidence="1">
    <location>
        <begin position="413"/>
        <end position="474"/>
    </location>
</feature>
<feature type="compositionally biased region" description="Basic and acidic residues" evidence="1">
    <location>
        <begin position="335"/>
        <end position="357"/>
    </location>
</feature>